<evidence type="ECO:0000256" key="2">
    <source>
        <dbReference type="ARBA" id="ARBA00022448"/>
    </source>
</evidence>
<gene>
    <name evidence="13" type="ORF">OIDMADRAFT_24640</name>
</gene>
<feature type="domain" description="FAD-binding 8" evidence="11">
    <location>
        <begin position="279"/>
        <end position="362"/>
    </location>
</feature>
<proteinExistence type="predicted"/>
<evidence type="ECO:0000256" key="3">
    <source>
        <dbReference type="ARBA" id="ARBA00022692"/>
    </source>
</evidence>
<dbReference type="InParanoid" id="A0A0C3D4U2"/>
<accession>A0A0C3D4U2</accession>
<keyword evidence="14" id="KW-1185">Reference proteome</keyword>
<dbReference type="InterPro" id="IPR013121">
    <property type="entry name" value="Fe_red_NAD-bd_6"/>
</dbReference>
<evidence type="ECO:0000259" key="11">
    <source>
        <dbReference type="Pfam" id="PF08022"/>
    </source>
</evidence>
<dbReference type="EMBL" id="KN832871">
    <property type="protein sequence ID" value="KIN06314.1"/>
    <property type="molecule type" value="Genomic_DNA"/>
</dbReference>
<dbReference type="OrthoDB" id="10006946at2759"/>
<feature type="domain" description="Ferric reductase NAD binding" evidence="12">
    <location>
        <begin position="369"/>
        <end position="549"/>
    </location>
</feature>
<comment type="subcellular location">
    <subcellularLocation>
        <location evidence="1">Membrane</location>
        <topology evidence="1">Multi-pass membrane protein</topology>
    </subcellularLocation>
</comment>
<dbReference type="InterPro" id="IPR013130">
    <property type="entry name" value="Fe3_Rdtase_TM_dom"/>
</dbReference>
<feature type="domain" description="Ferric oxidoreductase" evidence="10">
    <location>
        <begin position="119"/>
        <end position="233"/>
    </location>
</feature>
<dbReference type="CDD" id="cd06186">
    <property type="entry name" value="NOX_Duox_like_FAD_NADP"/>
    <property type="match status" value="1"/>
</dbReference>
<evidence type="ECO:0008006" key="15">
    <source>
        <dbReference type="Google" id="ProtNLM"/>
    </source>
</evidence>
<organism evidence="13 14">
    <name type="scientific">Oidiodendron maius (strain Zn)</name>
    <dbReference type="NCBI Taxonomy" id="913774"/>
    <lineage>
        <taxon>Eukaryota</taxon>
        <taxon>Fungi</taxon>
        <taxon>Dikarya</taxon>
        <taxon>Ascomycota</taxon>
        <taxon>Pezizomycotina</taxon>
        <taxon>Leotiomycetes</taxon>
        <taxon>Leotiomycetes incertae sedis</taxon>
        <taxon>Myxotrichaceae</taxon>
        <taxon>Oidiodendron</taxon>
    </lineage>
</organism>
<keyword evidence="4" id="KW-0249">Electron transport</keyword>
<evidence type="ECO:0000256" key="7">
    <source>
        <dbReference type="ARBA" id="ARBA00023065"/>
    </source>
</evidence>
<evidence type="ECO:0000256" key="9">
    <source>
        <dbReference type="SAM" id="Phobius"/>
    </source>
</evidence>
<dbReference type="PANTHER" id="PTHR32361:SF9">
    <property type="entry name" value="FERRIC REDUCTASE TRANSMEMBRANE COMPONENT 3-RELATED"/>
    <property type="match status" value="1"/>
</dbReference>
<keyword evidence="5 9" id="KW-1133">Transmembrane helix</keyword>
<evidence type="ECO:0000256" key="8">
    <source>
        <dbReference type="ARBA" id="ARBA00023136"/>
    </source>
</evidence>
<evidence type="ECO:0000259" key="10">
    <source>
        <dbReference type="Pfam" id="PF01794"/>
    </source>
</evidence>
<dbReference type="GO" id="GO:0000293">
    <property type="term" value="F:ferric-chelate reductase activity"/>
    <property type="evidence" value="ECO:0007669"/>
    <property type="project" value="UniProtKB-ARBA"/>
</dbReference>
<dbReference type="SUPFAM" id="SSF52343">
    <property type="entry name" value="Ferredoxin reductase-like, C-terminal NADP-linked domain"/>
    <property type="match status" value="1"/>
</dbReference>
<evidence type="ECO:0000259" key="12">
    <source>
        <dbReference type="Pfam" id="PF08030"/>
    </source>
</evidence>
<feature type="transmembrane region" description="Helical" evidence="9">
    <location>
        <begin position="76"/>
        <end position="98"/>
    </location>
</feature>
<dbReference type="InterPro" id="IPR039261">
    <property type="entry name" value="FNR_nucleotide-bd"/>
</dbReference>
<reference evidence="13 14" key="1">
    <citation type="submission" date="2014-04" db="EMBL/GenBank/DDBJ databases">
        <authorList>
            <consortium name="DOE Joint Genome Institute"/>
            <person name="Kuo A."/>
            <person name="Martino E."/>
            <person name="Perotto S."/>
            <person name="Kohler A."/>
            <person name="Nagy L.G."/>
            <person name="Floudas D."/>
            <person name="Copeland A."/>
            <person name="Barry K.W."/>
            <person name="Cichocki N."/>
            <person name="Veneault-Fourrey C."/>
            <person name="LaButti K."/>
            <person name="Lindquist E.A."/>
            <person name="Lipzen A."/>
            <person name="Lundell T."/>
            <person name="Morin E."/>
            <person name="Murat C."/>
            <person name="Sun H."/>
            <person name="Tunlid A."/>
            <person name="Henrissat B."/>
            <person name="Grigoriev I.V."/>
            <person name="Hibbett D.S."/>
            <person name="Martin F."/>
            <person name="Nordberg H.P."/>
            <person name="Cantor M.N."/>
            <person name="Hua S.X."/>
        </authorList>
    </citation>
    <scope>NUCLEOTIDE SEQUENCE [LARGE SCALE GENOMIC DNA]</scope>
    <source>
        <strain evidence="13 14">Zn</strain>
    </source>
</reference>
<sequence length="569" mass="62240">MNMPSSARTANQVAMAVALKSNKLTAAYFAASILGLMAIITISHWAGEFIRVSLPKNDSPLSRTFISIARAVRGFLLLKIPGFTNIGHACVFLLYLGINITLMFQNLHGHLPGNFAKRMGWITACNLSLVVFLALKNTPLSILTSYSYERLNILHQTAGYCIIVCAMLHAITYLVTLSREDLLQVMLAQNQIMGIVAGSTLLVNLTTVLIVRRISYEAFYVTHVTLFMLLIIALGFHRPFLSGRAIYIFIFTASIWTLDRIIRFCKIGWFAFGNTASVVPLQHAGVRIELSRSPKRAVPGSHVFLWIPKIRATETHPFTVVSTNPLGLVVSAQDGFTKDLLLFASQNPGTKLRASCDGPYGTLPKFFNFDHIILIAGGSGASFTIGVALDVVRRASSSIKMPIIHFIWVIRERKQQSWFAKELVELNASALVLVTIHVTCPTVSTVSKPAIDKLSEDEGPQTPADYEIPSLPRSKIEVDSDMEKGNAKSEAVIHSRSHYSLNSGIPVIPGRPATASKINEIVDSTESSDSIIVAACGPEGLMQVVRQAVASVMSSGRRNLSLHCEKFGC</sequence>
<reference evidence="14" key="2">
    <citation type="submission" date="2015-01" db="EMBL/GenBank/DDBJ databases">
        <title>Evolutionary Origins and Diversification of the Mycorrhizal Mutualists.</title>
        <authorList>
            <consortium name="DOE Joint Genome Institute"/>
            <consortium name="Mycorrhizal Genomics Consortium"/>
            <person name="Kohler A."/>
            <person name="Kuo A."/>
            <person name="Nagy L.G."/>
            <person name="Floudas D."/>
            <person name="Copeland A."/>
            <person name="Barry K.W."/>
            <person name="Cichocki N."/>
            <person name="Veneault-Fourrey C."/>
            <person name="LaButti K."/>
            <person name="Lindquist E.A."/>
            <person name="Lipzen A."/>
            <person name="Lundell T."/>
            <person name="Morin E."/>
            <person name="Murat C."/>
            <person name="Riley R."/>
            <person name="Ohm R."/>
            <person name="Sun H."/>
            <person name="Tunlid A."/>
            <person name="Henrissat B."/>
            <person name="Grigoriev I.V."/>
            <person name="Hibbett D.S."/>
            <person name="Martin F."/>
        </authorList>
    </citation>
    <scope>NUCLEOTIDE SEQUENCE [LARGE SCALE GENOMIC DNA]</scope>
    <source>
        <strain evidence="14">Zn</strain>
    </source>
</reference>
<dbReference type="GO" id="GO:0006826">
    <property type="term" value="P:iron ion transport"/>
    <property type="evidence" value="ECO:0007669"/>
    <property type="project" value="TreeGrafter"/>
</dbReference>
<evidence type="ECO:0000256" key="1">
    <source>
        <dbReference type="ARBA" id="ARBA00004141"/>
    </source>
</evidence>
<feature type="transmembrane region" description="Helical" evidence="9">
    <location>
        <begin position="118"/>
        <end position="136"/>
    </location>
</feature>
<name>A0A0C3D4U2_OIDMZ</name>
<dbReference type="GO" id="GO:0005886">
    <property type="term" value="C:plasma membrane"/>
    <property type="evidence" value="ECO:0007669"/>
    <property type="project" value="TreeGrafter"/>
</dbReference>
<feature type="transmembrane region" description="Helical" evidence="9">
    <location>
        <begin position="26"/>
        <end position="46"/>
    </location>
</feature>
<keyword evidence="2" id="KW-0813">Transport</keyword>
<evidence type="ECO:0000256" key="4">
    <source>
        <dbReference type="ARBA" id="ARBA00022982"/>
    </source>
</evidence>
<evidence type="ECO:0000313" key="14">
    <source>
        <dbReference type="Proteomes" id="UP000054321"/>
    </source>
</evidence>
<evidence type="ECO:0000313" key="13">
    <source>
        <dbReference type="EMBL" id="KIN06314.1"/>
    </source>
</evidence>
<keyword evidence="3 9" id="KW-0812">Transmembrane</keyword>
<dbReference type="Gene3D" id="3.40.50.80">
    <property type="entry name" value="Nucleotide-binding domain of ferredoxin-NADP reductase (FNR) module"/>
    <property type="match status" value="1"/>
</dbReference>
<dbReference type="SFLD" id="SFLDG01168">
    <property type="entry name" value="Ferric_reductase_subgroup_(FRE"/>
    <property type="match status" value="1"/>
</dbReference>
<dbReference type="GO" id="GO:0015677">
    <property type="term" value="P:copper ion import"/>
    <property type="evidence" value="ECO:0007669"/>
    <property type="project" value="TreeGrafter"/>
</dbReference>
<dbReference type="Pfam" id="PF08030">
    <property type="entry name" value="NAD_binding_6"/>
    <property type="match status" value="1"/>
</dbReference>
<feature type="transmembrane region" description="Helical" evidence="9">
    <location>
        <begin position="218"/>
        <end position="235"/>
    </location>
</feature>
<dbReference type="InterPro" id="IPR051410">
    <property type="entry name" value="Ferric/Cupric_Reductase"/>
</dbReference>
<protein>
    <recommendedName>
        <fullName evidence="15">FAD-binding FR-type domain-containing protein</fullName>
    </recommendedName>
</protein>
<keyword evidence="6" id="KW-0560">Oxidoreductase</keyword>
<evidence type="ECO:0000256" key="5">
    <source>
        <dbReference type="ARBA" id="ARBA00022989"/>
    </source>
</evidence>
<dbReference type="PANTHER" id="PTHR32361">
    <property type="entry name" value="FERRIC/CUPRIC REDUCTASE TRANSMEMBRANE COMPONENT"/>
    <property type="match status" value="1"/>
</dbReference>
<dbReference type="GO" id="GO:0006879">
    <property type="term" value="P:intracellular iron ion homeostasis"/>
    <property type="evidence" value="ECO:0007669"/>
    <property type="project" value="TreeGrafter"/>
</dbReference>
<dbReference type="HOGENOM" id="CLU_010365_5_0_1"/>
<feature type="transmembrane region" description="Helical" evidence="9">
    <location>
        <begin position="157"/>
        <end position="176"/>
    </location>
</feature>
<dbReference type="STRING" id="913774.A0A0C3D4U2"/>
<dbReference type="AlphaFoldDB" id="A0A0C3D4U2"/>
<dbReference type="InterPro" id="IPR013112">
    <property type="entry name" value="FAD-bd_8"/>
</dbReference>
<dbReference type="Pfam" id="PF08022">
    <property type="entry name" value="FAD_binding_8"/>
    <property type="match status" value="1"/>
</dbReference>
<dbReference type="Proteomes" id="UP000054321">
    <property type="component" value="Unassembled WGS sequence"/>
</dbReference>
<dbReference type="Pfam" id="PF01794">
    <property type="entry name" value="Ferric_reduct"/>
    <property type="match status" value="1"/>
</dbReference>
<keyword evidence="7" id="KW-0406">Ion transport</keyword>
<evidence type="ECO:0000256" key="6">
    <source>
        <dbReference type="ARBA" id="ARBA00023002"/>
    </source>
</evidence>
<dbReference type="SFLD" id="SFLDS00052">
    <property type="entry name" value="Ferric_Reductase_Domain"/>
    <property type="match status" value="1"/>
</dbReference>
<keyword evidence="8 9" id="KW-0472">Membrane</keyword>
<feature type="transmembrane region" description="Helical" evidence="9">
    <location>
        <begin position="188"/>
        <end position="211"/>
    </location>
</feature>